<evidence type="ECO:0000313" key="8">
    <source>
        <dbReference type="EMBL" id="GAC12380.1"/>
    </source>
</evidence>
<proteinExistence type="inferred from homology"/>
<feature type="transmembrane region" description="Helical" evidence="7">
    <location>
        <begin position="321"/>
        <end position="345"/>
    </location>
</feature>
<feature type="transmembrane region" description="Helical" evidence="7">
    <location>
        <begin position="12"/>
        <end position="35"/>
    </location>
</feature>
<feature type="transmembrane region" description="Helical" evidence="7">
    <location>
        <begin position="169"/>
        <end position="191"/>
    </location>
</feature>
<comment type="similarity">
    <text evidence="2">Belongs to the polysaccharide synthase family.</text>
</comment>
<dbReference type="EMBL" id="BAEM01000059">
    <property type="protein sequence ID" value="GAC12380.1"/>
    <property type="molecule type" value="Genomic_DNA"/>
</dbReference>
<organism evidence="8 9">
    <name type="scientific">Paraglaciecola chathamensis S18K6</name>
    <dbReference type="NCBI Taxonomy" id="1127672"/>
    <lineage>
        <taxon>Bacteria</taxon>
        <taxon>Pseudomonadati</taxon>
        <taxon>Pseudomonadota</taxon>
        <taxon>Gammaproteobacteria</taxon>
        <taxon>Alteromonadales</taxon>
        <taxon>Alteromonadaceae</taxon>
        <taxon>Paraglaciecola</taxon>
    </lineage>
</organism>
<dbReference type="InterPro" id="IPR050833">
    <property type="entry name" value="Poly_Biosynth_Transport"/>
</dbReference>
<evidence type="ECO:0000256" key="5">
    <source>
        <dbReference type="ARBA" id="ARBA00022989"/>
    </source>
</evidence>
<dbReference type="GO" id="GO:0005886">
    <property type="term" value="C:plasma membrane"/>
    <property type="evidence" value="ECO:0007669"/>
    <property type="project" value="UniProtKB-SubCell"/>
</dbReference>
<evidence type="ECO:0000256" key="3">
    <source>
        <dbReference type="ARBA" id="ARBA00022475"/>
    </source>
</evidence>
<feature type="transmembrane region" description="Helical" evidence="7">
    <location>
        <begin position="145"/>
        <end position="163"/>
    </location>
</feature>
<dbReference type="PANTHER" id="PTHR30250">
    <property type="entry name" value="PST FAMILY PREDICTED COLANIC ACID TRANSPORTER"/>
    <property type="match status" value="1"/>
</dbReference>
<keyword evidence="6 7" id="KW-0472">Membrane</keyword>
<evidence type="ECO:0000256" key="4">
    <source>
        <dbReference type="ARBA" id="ARBA00022692"/>
    </source>
</evidence>
<evidence type="ECO:0000313" key="9">
    <source>
        <dbReference type="Proteomes" id="UP000006320"/>
    </source>
</evidence>
<evidence type="ECO:0000256" key="7">
    <source>
        <dbReference type="SAM" id="Phobius"/>
    </source>
</evidence>
<dbReference type="RefSeq" id="WP_007991951.1">
    <property type="nucleotide sequence ID" value="NZ_BAEM01000059.1"/>
</dbReference>
<feature type="transmembrane region" description="Helical" evidence="7">
    <location>
        <begin position="282"/>
        <end position="309"/>
    </location>
</feature>
<evidence type="ECO:0000256" key="2">
    <source>
        <dbReference type="ARBA" id="ARBA00007430"/>
    </source>
</evidence>
<dbReference type="AlphaFoldDB" id="A0AAV3V6W2"/>
<dbReference type="Proteomes" id="UP000006320">
    <property type="component" value="Unassembled WGS sequence"/>
</dbReference>
<feature type="transmembrane region" description="Helical" evidence="7">
    <location>
        <begin position="41"/>
        <end position="62"/>
    </location>
</feature>
<evidence type="ECO:0000256" key="6">
    <source>
        <dbReference type="ARBA" id="ARBA00023136"/>
    </source>
</evidence>
<feature type="transmembrane region" description="Helical" evidence="7">
    <location>
        <begin position="82"/>
        <end position="104"/>
    </location>
</feature>
<protein>
    <submittedName>
        <fullName evidence="8">Probable polysaccharide transport protein</fullName>
    </submittedName>
</protein>
<feature type="transmembrane region" description="Helical" evidence="7">
    <location>
        <begin position="409"/>
        <end position="430"/>
    </location>
</feature>
<feature type="transmembrane region" description="Helical" evidence="7">
    <location>
        <begin position="110"/>
        <end position="133"/>
    </location>
</feature>
<keyword evidence="3" id="KW-1003">Cell membrane</keyword>
<comment type="subcellular location">
    <subcellularLocation>
        <location evidence="1">Cell membrane</location>
        <topology evidence="1">Multi-pass membrane protein</topology>
    </subcellularLocation>
</comment>
<keyword evidence="5 7" id="KW-1133">Transmembrane helix</keyword>
<dbReference type="Pfam" id="PF13440">
    <property type="entry name" value="Polysacc_synt_3"/>
    <property type="match status" value="1"/>
</dbReference>
<evidence type="ECO:0000256" key="1">
    <source>
        <dbReference type="ARBA" id="ARBA00004651"/>
    </source>
</evidence>
<sequence>MSLKKQAAKGGLWISITRTGVSVIDFLVFVYLARILSLEDFGLVAFCMLFIEFANVSINAGVNQNIVQRKTWDEQYASSTMVYVVGLAVVVASGLIFIGAPIAYYTYSHIAAYVFMSLAPITILLSLQVVFNGKLVRDFKNKQMGIVKFIASILSAVVIISLAELGYGLWSLVIGRLLLATLELLLFSYIADFKPKFYFNNEDKKELREFCLPLLGAAVLSNVNQKCVSLFTGLVLGPANFALLNAAKRGETMINQITMGSINSMVVPSFSRVKEGTNLGDLYIKLVVITATIVIPMFMGLAAIADPFVTIIFGDKFSESAVFMSISAFIMYPAIVGWFLPTLLVSQGKTSDAFKLTIISVTNSLLVAGCTIWFGISTMLICIVVANFLILPIRFKVVMKHIEIDIKKLVVSIFPSYFCAFAMFASIIFIKSFLEPVVSNQVILLIILILSGCIAYPLFSFCFFYRHTIGELQQIKDMFFKSRKKA</sequence>
<feature type="transmembrane region" description="Helical" evidence="7">
    <location>
        <begin position="442"/>
        <end position="465"/>
    </location>
</feature>
<name>A0AAV3V6W2_9ALTE</name>
<reference evidence="8 9" key="1">
    <citation type="journal article" date="2017" name="Antonie Van Leeuwenhoek">
        <title>Rhizobium rhizosphaerae sp. nov., a novel species isolated from rice rhizosphere.</title>
        <authorList>
            <person name="Zhao J.J."/>
            <person name="Zhang J."/>
            <person name="Zhang R.J."/>
            <person name="Zhang C.W."/>
            <person name="Yin H.Q."/>
            <person name="Zhang X.X."/>
        </authorList>
    </citation>
    <scope>NUCLEOTIDE SEQUENCE [LARGE SCALE GENOMIC DNA]</scope>
    <source>
        <strain evidence="8 9">S18K6</strain>
    </source>
</reference>
<dbReference type="PANTHER" id="PTHR30250:SF10">
    <property type="entry name" value="LIPOPOLYSACCHARIDE BIOSYNTHESIS PROTEIN WZXC"/>
    <property type="match status" value="1"/>
</dbReference>
<gene>
    <name evidence="8" type="ORF">GCHA_4462</name>
</gene>
<accession>A0AAV3V6W2</accession>
<keyword evidence="4 7" id="KW-0812">Transmembrane</keyword>
<comment type="caution">
    <text evidence="8">The sequence shown here is derived from an EMBL/GenBank/DDBJ whole genome shotgun (WGS) entry which is preliminary data.</text>
</comment>